<comment type="caution">
    <text evidence="12">The sequence shown here is derived from an EMBL/GenBank/DDBJ whole genome shotgun (WGS) entry which is preliminary data.</text>
</comment>
<keyword evidence="4 6" id="KW-0418">Kinase</keyword>
<comment type="PTM">
    <text evidence="6 7">An intermediate of this reaction is the autophosphorylated ppk in which a phosphate is covalently linked to a histidine residue through a N-P bond.</text>
</comment>
<protein>
    <recommendedName>
        <fullName evidence="6 7">Polyphosphate kinase</fullName>
        <ecNumber evidence="6 7">2.7.4.1</ecNumber>
    </recommendedName>
    <alternativeName>
        <fullName evidence="6">ATP-polyphosphate phosphotransferase</fullName>
    </alternativeName>
    <alternativeName>
        <fullName evidence="6">Polyphosphoric acid kinase</fullName>
    </alternativeName>
</protein>
<evidence type="ECO:0000256" key="1">
    <source>
        <dbReference type="ARBA" id="ARBA00022553"/>
    </source>
</evidence>
<feature type="binding site" evidence="6">
    <location>
        <position position="579"/>
    </location>
    <ligand>
        <name>ATP</name>
        <dbReference type="ChEBI" id="CHEBI:30616"/>
    </ligand>
</feature>
<dbReference type="Gene3D" id="1.20.58.310">
    <property type="entry name" value="Polyphosphate kinase N-terminal domain"/>
    <property type="match status" value="1"/>
</dbReference>
<evidence type="ECO:0000259" key="8">
    <source>
        <dbReference type="Pfam" id="PF02503"/>
    </source>
</evidence>
<name>A0A420DJW2_9RHOB</name>
<dbReference type="InterPro" id="IPR036832">
    <property type="entry name" value="PPK_N_dom_sf"/>
</dbReference>
<dbReference type="PIRSF" id="PIRSF015589">
    <property type="entry name" value="PP_kinase"/>
    <property type="match status" value="1"/>
</dbReference>
<organism evidence="12 13">
    <name type="scientific">Sulfitobacter guttiformis</name>
    <dbReference type="NCBI Taxonomy" id="74349"/>
    <lineage>
        <taxon>Bacteria</taxon>
        <taxon>Pseudomonadati</taxon>
        <taxon>Pseudomonadota</taxon>
        <taxon>Alphaproteobacteria</taxon>
        <taxon>Rhodobacterales</taxon>
        <taxon>Roseobacteraceae</taxon>
        <taxon>Sulfitobacter</taxon>
    </lineage>
</organism>
<comment type="cofactor">
    <cofactor evidence="6">
        <name>Mg(2+)</name>
        <dbReference type="ChEBI" id="CHEBI:18420"/>
    </cofactor>
</comment>
<dbReference type="InterPro" id="IPR041108">
    <property type="entry name" value="PP_kinase_C_1"/>
</dbReference>
<comment type="catalytic activity">
    <reaction evidence="6 7">
        <text>[phosphate](n) + ATP = [phosphate](n+1) + ADP</text>
        <dbReference type="Rhea" id="RHEA:19573"/>
        <dbReference type="Rhea" id="RHEA-COMP:9859"/>
        <dbReference type="Rhea" id="RHEA-COMP:14280"/>
        <dbReference type="ChEBI" id="CHEBI:16838"/>
        <dbReference type="ChEBI" id="CHEBI:30616"/>
        <dbReference type="ChEBI" id="CHEBI:456216"/>
        <dbReference type="EC" id="2.7.4.1"/>
    </reaction>
</comment>
<dbReference type="InterPro" id="IPR025198">
    <property type="entry name" value="PPK_N_dom"/>
</dbReference>
<feature type="domain" description="Polyphosphate kinase C-terminal" evidence="11">
    <location>
        <begin position="346"/>
        <end position="511"/>
    </location>
</feature>
<accession>A0A420DJW2</accession>
<evidence type="ECO:0000256" key="4">
    <source>
        <dbReference type="ARBA" id="ARBA00022777"/>
    </source>
</evidence>
<dbReference type="SUPFAM" id="SSF140356">
    <property type="entry name" value="PPK N-terminal domain-like"/>
    <property type="match status" value="1"/>
</dbReference>
<dbReference type="Gene3D" id="3.30.870.10">
    <property type="entry name" value="Endonuclease Chain A"/>
    <property type="match status" value="2"/>
</dbReference>
<feature type="binding site" evidence="6">
    <location>
        <position position="607"/>
    </location>
    <ligand>
        <name>ATP</name>
        <dbReference type="ChEBI" id="CHEBI:30616"/>
    </ligand>
</feature>
<keyword evidence="3 6" id="KW-0547">Nucleotide-binding</keyword>
<feature type="binding site" evidence="6">
    <location>
        <position position="390"/>
    </location>
    <ligand>
        <name>Mg(2+)</name>
        <dbReference type="ChEBI" id="CHEBI:18420"/>
    </ligand>
</feature>
<feature type="domain" description="Polyphosphate kinase C-terminal" evidence="10">
    <location>
        <begin position="518"/>
        <end position="683"/>
    </location>
</feature>
<evidence type="ECO:0000256" key="3">
    <source>
        <dbReference type="ARBA" id="ARBA00022741"/>
    </source>
</evidence>
<proteinExistence type="inferred from homology"/>
<dbReference type="Proteomes" id="UP000284407">
    <property type="component" value="Unassembled WGS sequence"/>
</dbReference>
<evidence type="ECO:0000313" key="13">
    <source>
        <dbReference type="Proteomes" id="UP000284407"/>
    </source>
</evidence>
<evidence type="ECO:0000256" key="5">
    <source>
        <dbReference type="ARBA" id="ARBA00022840"/>
    </source>
</evidence>
<keyword evidence="6" id="KW-0479">Metal-binding</keyword>
<dbReference type="RefSeq" id="WP_025061436.1">
    <property type="nucleotide sequence ID" value="NZ_RAQK01000002.1"/>
</dbReference>
<dbReference type="NCBIfam" id="NF003919">
    <property type="entry name" value="PRK05443.1-4"/>
    <property type="match status" value="1"/>
</dbReference>
<dbReference type="EC" id="2.7.4.1" evidence="6 7"/>
<feature type="binding site" evidence="6">
    <location>
        <position position="483"/>
    </location>
    <ligand>
        <name>ATP</name>
        <dbReference type="ChEBI" id="CHEBI:30616"/>
    </ligand>
</feature>
<dbReference type="NCBIfam" id="NF003917">
    <property type="entry name" value="PRK05443.1-1"/>
    <property type="match status" value="1"/>
</dbReference>
<dbReference type="InterPro" id="IPR024953">
    <property type="entry name" value="PP_kinase_middle"/>
</dbReference>
<keyword evidence="1 6" id="KW-0597">Phosphoprotein</keyword>
<keyword evidence="5 6" id="KW-0067">ATP-binding</keyword>
<feature type="binding site" evidence="6">
    <location>
        <position position="66"/>
    </location>
    <ligand>
        <name>ATP</name>
        <dbReference type="ChEBI" id="CHEBI:30616"/>
    </ligand>
</feature>
<comment type="function">
    <text evidence="6 7">Catalyzes the reversible transfer of the terminal phosphate of ATP to form a long-chain polyphosphate (polyP).</text>
</comment>
<dbReference type="NCBIfam" id="NF003918">
    <property type="entry name" value="PRK05443.1-2"/>
    <property type="match status" value="1"/>
</dbReference>
<dbReference type="SUPFAM" id="SSF56024">
    <property type="entry name" value="Phospholipase D/nuclease"/>
    <property type="match status" value="2"/>
</dbReference>
<feature type="active site" description="Phosphohistidine intermediate" evidence="6">
    <location>
        <position position="450"/>
    </location>
</feature>
<dbReference type="HAMAP" id="MF_00347">
    <property type="entry name" value="Polyphosphate_kinase"/>
    <property type="match status" value="1"/>
</dbReference>
<evidence type="ECO:0000313" key="12">
    <source>
        <dbReference type="EMBL" id="RKE94530.1"/>
    </source>
</evidence>
<evidence type="ECO:0000256" key="2">
    <source>
        <dbReference type="ARBA" id="ARBA00022679"/>
    </source>
</evidence>
<dbReference type="GO" id="GO:0046872">
    <property type="term" value="F:metal ion binding"/>
    <property type="evidence" value="ECO:0007669"/>
    <property type="project" value="UniProtKB-KW"/>
</dbReference>
<dbReference type="GO" id="GO:0005524">
    <property type="term" value="F:ATP binding"/>
    <property type="evidence" value="ECO:0007669"/>
    <property type="project" value="UniProtKB-KW"/>
</dbReference>
<dbReference type="AlphaFoldDB" id="A0A420DJW2"/>
<dbReference type="NCBIfam" id="NF003921">
    <property type="entry name" value="PRK05443.2-2"/>
    <property type="match status" value="1"/>
</dbReference>
<dbReference type="PANTHER" id="PTHR30218">
    <property type="entry name" value="POLYPHOSPHATE KINASE"/>
    <property type="match status" value="1"/>
</dbReference>
<gene>
    <name evidence="6" type="primary">ppk</name>
    <name evidence="12" type="ORF">C8N30_3658</name>
</gene>
<dbReference type="GO" id="GO:0006799">
    <property type="term" value="P:polyphosphate biosynthetic process"/>
    <property type="evidence" value="ECO:0007669"/>
    <property type="project" value="UniProtKB-UniRule"/>
</dbReference>
<sequence>MSDADFLTAPYDSPVDLPDLDLAGPGRFQNRELSWLGFNWRVVEEAENPRVPLLERLRFLSISADNLDEFYTVRVAGLRELAHAGNTTPAADGLTPAEQLVLINQEARALMLRQQSVLVDLLRELDEQNIMLEGPADLSAEDIEALEDIFLNQVFAVLSPLAIDPAHPFPFLPNTGFALALQLERVRDKKPLQALLPIPAQIDRFVSLPAQDGCKRFLPLEDLLVLKIPDLFPGYKLKAHFDFRILRDSDLEVEEEAEDLVREFEVALKRRRRGGVVRMTHSAGAPAKLLATIMDELGTKPEDVIEIDGMIGIDDLSQLVGDDRLDLLWPIFTPRIPERVTDHDGDMFKAIRSKDMLLHHPYETFDMVVRFLQQAARDPQVVAIKQTLYRTSRDSPIVEALCEAAEDGKSVTALVELKARFDEAANIRQSRRLERAGAHVVYGFIDLKTHAKISSVVRREGNELVTYTHYGTGNYHPITARIYTDLSLFTCDKKLGRDATKVFNYLSGYAQPEHLDNLAISPTTLKPRLLAMIAAEADHARAGKPAVIWAKMNSIVDDEVIDALYAASNAGVQISLVIRGICALRPGIKGLSENIRVKSIIGRFLEHSRIVCFGNGYGLPHKKARVFMSSADWMGRNLNRRVETLVEIENATVQAQITSQIMAANLADVAQSWVMAPDGTFTRPPLPDGQFAFSCHRFFMENPSLSGRGTAGASDVPKLTHTED</sequence>
<dbReference type="CDD" id="cd09168">
    <property type="entry name" value="PLDc_PaPPK1_C2_like"/>
    <property type="match status" value="1"/>
</dbReference>
<dbReference type="EMBL" id="RAQK01000002">
    <property type="protein sequence ID" value="RKE94530.1"/>
    <property type="molecule type" value="Genomic_DNA"/>
</dbReference>
<dbReference type="Pfam" id="PF13089">
    <property type="entry name" value="PP_kinase_N"/>
    <property type="match status" value="1"/>
</dbReference>
<dbReference type="InterPro" id="IPR036830">
    <property type="entry name" value="PP_kinase_middle_dom_sf"/>
</dbReference>
<feature type="binding site" evidence="6">
    <location>
        <position position="420"/>
    </location>
    <ligand>
        <name>Mg(2+)</name>
        <dbReference type="ChEBI" id="CHEBI:18420"/>
    </ligand>
</feature>
<dbReference type="STRING" id="1443111.Z949_802"/>
<comment type="similarity">
    <text evidence="6 7">Belongs to the polyphosphate kinase 1 (PPK1) family.</text>
</comment>
<feature type="domain" description="Polyphosphate kinase N-terminal" evidence="9">
    <location>
        <begin position="28"/>
        <end position="132"/>
    </location>
</feature>
<dbReference type="GO" id="GO:0009358">
    <property type="term" value="C:polyphosphate kinase complex"/>
    <property type="evidence" value="ECO:0007669"/>
    <property type="project" value="InterPro"/>
</dbReference>
<dbReference type="CDD" id="cd09165">
    <property type="entry name" value="PLDc_PaPPK1_C1_like"/>
    <property type="match status" value="1"/>
</dbReference>
<keyword evidence="13" id="KW-1185">Reference proteome</keyword>
<dbReference type="InterPro" id="IPR025200">
    <property type="entry name" value="PPK_C_dom2"/>
</dbReference>
<dbReference type="SUPFAM" id="SSF143724">
    <property type="entry name" value="PHP14-like"/>
    <property type="match status" value="1"/>
</dbReference>
<evidence type="ECO:0000259" key="10">
    <source>
        <dbReference type="Pfam" id="PF13090"/>
    </source>
</evidence>
<dbReference type="Pfam" id="PF13090">
    <property type="entry name" value="PP_kinase_C"/>
    <property type="match status" value="1"/>
</dbReference>
<evidence type="ECO:0000256" key="6">
    <source>
        <dbReference type="HAMAP-Rule" id="MF_00347"/>
    </source>
</evidence>
<dbReference type="GO" id="GO:0008976">
    <property type="term" value="F:polyphosphate kinase activity"/>
    <property type="evidence" value="ECO:0007669"/>
    <property type="project" value="UniProtKB-UniRule"/>
</dbReference>
<keyword evidence="6" id="KW-0460">Magnesium</keyword>
<reference evidence="12 13" key="1">
    <citation type="submission" date="2018-09" db="EMBL/GenBank/DDBJ databases">
        <title>Genomic Encyclopedia of Archaeal and Bacterial Type Strains, Phase II (KMG-II): from individual species to whole genera.</title>
        <authorList>
            <person name="Goeker M."/>
        </authorList>
    </citation>
    <scope>NUCLEOTIDE SEQUENCE [LARGE SCALE GENOMIC DNA]</scope>
    <source>
        <strain evidence="12 13">DSM 11458</strain>
    </source>
</reference>
<dbReference type="NCBIfam" id="TIGR03705">
    <property type="entry name" value="poly_P_kin"/>
    <property type="match status" value="1"/>
</dbReference>
<evidence type="ECO:0000259" key="11">
    <source>
        <dbReference type="Pfam" id="PF17941"/>
    </source>
</evidence>
<dbReference type="Pfam" id="PF17941">
    <property type="entry name" value="PP_kinase_C_1"/>
    <property type="match status" value="1"/>
</dbReference>
<keyword evidence="2 6" id="KW-0808">Transferase</keyword>
<evidence type="ECO:0000259" key="9">
    <source>
        <dbReference type="Pfam" id="PF13089"/>
    </source>
</evidence>
<dbReference type="PANTHER" id="PTHR30218:SF0">
    <property type="entry name" value="POLYPHOSPHATE KINASE"/>
    <property type="match status" value="1"/>
</dbReference>
<dbReference type="Gene3D" id="3.30.1840.10">
    <property type="entry name" value="Polyphosphate kinase middle domain"/>
    <property type="match status" value="1"/>
</dbReference>
<dbReference type="OrthoDB" id="9761456at2"/>
<dbReference type="Pfam" id="PF02503">
    <property type="entry name" value="PP_kinase"/>
    <property type="match status" value="1"/>
</dbReference>
<feature type="domain" description="Polyphosphate kinase middle" evidence="8">
    <location>
        <begin position="144"/>
        <end position="319"/>
    </location>
</feature>
<evidence type="ECO:0000256" key="7">
    <source>
        <dbReference type="RuleBase" id="RU003800"/>
    </source>
</evidence>
<dbReference type="InterPro" id="IPR003414">
    <property type="entry name" value="PP_kinase"/>
</dbReference>